<dbReference type="PANTHER" id="PTHR19303">
    <property type="entry name" value="TRANSPOSON"/>
    <property type="match status" value="1"/>
</dbReference>
<feature type="domain" description="HTH CENPB-type" evidence="2">
    <location>
        <begin position="40"/>
        <end position="114"/>
    </location>
</feature>
<dbReference type="Gene3D" id="1.10.10.60">
    <property type="entry name" value="Homeodomain-like"/>
    <property type="match status" value="1"/>
</dbReference>
<evidence type="ECO:0000259" key="2">
    <source>
        <dbReference type="PROSITE" id="PS51253"/>
    </source>
</evidence>
<accession>X8JA94</accession>
<dbReference type="InterPro" id="IPR006600">
    <property type="entry name" value="HTH_CenpB_DNA-bd_dom"/>
</dbReference>
<dbReference type="SUPFAM" id="SSF46689">
    <property type="entry name" value="Homeodomain-like"/>
    <property type="match status" value="1"/>
</dbReference>
<evidence type="ECO:0000313" key="3">
    <source>
        <dbReference type="EMBL" id="EUC60935.1"/>
    </source>
</evidence>
<dbReference type="PANTHER" id="PTHR19303:SF73">
    <property type="entry name" value="PROTEIN PDC2"/>
    <property type="match status" value="1"/>
</dbReference>
<dbReference type="Pfam" id="PF03184">
    <property type="entry name" value="DDE_1"/>
    <property type="match status" value="1"/>
</dbReference>
<dbReference type="InterPro" id="IPR004875">
    <property type="entry name" value="DDE_SF_endonuclease_dom"/>
</dbReference>
<organism evidence="3">
    <name type="scientific">Rhizoctonia solani AG-3 Rhs1AP</name>
    <dbReference type="NCBI Taxonomy" id="1086054"/>
    <lineage>
        <taxon>Eukaryota</taxon>
        <taxon>Fungi</taxon>
        <taxon>Dikarya</taxon>
        <taxon>Basidiomycota</taxon>
        <taxon>Agaricomycotina</taxon>
        <taxon>Agaricomycetes</taxon>
        <taxon>Cantharellales</taxon>
        <taxon>Ceratobasidiaceae</taxon>
        <taxon>Rhizoctonia</taxon>
    </lineage>
</organism>
<keyword evidence="1" id="KW-0238">DNA-binding</keyword>
<keyword evidence="3" id="KW-0540">Nuclease</keyword>
<reference evidence="3" key="1">
    <citation type="submission" date="2014-01" db="EMBL/GenBank/DDBJ databases">
        <authorList>
            <person name="Cubeta M."/>
            <person name="Pakala S."/>
            <person name="Fedorova N."/>
            <person name="Shabalina S.N."/>
            <person name="Thomas E."/>
            <person name="Dean R."/>
            <person name="Jabaji S."/>
            <person name="Neate S."/>
            <person name="Toda T."/>
            <person name="Tavantzis S."/>
            <person name="Vilgalys R."/>
            <person name="Bharathan N."/>
            <person name="Pakala S."/>
            <person name="Losada L.S."/>
            <person name="Zafar N."/>
            <person name="Nierman W."/>
        </authorList>
    </citation>
    <scope>NUCLEOTIDE SEQUENCE [LARGE SCALE GENOMIC DNA]</scope>
    <source>
        <strain evidence="3">AG-3</strain>
    </source>
</reference>
<dbReference type="InterPro" id="IPR050863">
    <property type="entry name" value="CenT-Element_Derived"/>
</dbReference>
<gene>
    <name evidence="3" type="ORF">RSOL_377730</name>
</gene>
<comment type="caution">
    <text evidence="3">The sequence shown here is derived from an EMBL/GenBank/DDBJ whole genome shotgun (WGS) entry which is preliminary data.</text>
</comment>
<sequence length="432" mass="49040">MIPFLREMGYITIVASTLSRLIQCESKIREYVESHPQRLSEKRPPLLTLPEVDNVLCQWVIQRLGRKGARITGDMICEKGREFCRLLGYREDIIVFSNGWLQSFKTRMGLSRHVFHGEASSAPIERLEDERFRLLAIIVHFAPCDIYNIDETALLYCLVPNSGLAIHDMPGVNQDKKRITYAFCANMDGSDKRSPLVIGRARQARCFGGYTAYEWGYYYFWNTKAWMVHSIWMSFLADLDEDMRRQGRYILLLYDNTPSHKHNPADYPHVRVEFLAPNLTSWIQTMDGGIIASFIAQYKRHFVRLALNRDNEGIVNMYKIDQRQAMEMAASAWAAVTPQTIGTVGGTSAWFQQPPVSGNGGYANPVSPSPQDRAPLYLSSASRASPTSNETAPHMFVTIATRVMTSPVAPHILKKISKARRAEPEILLSDIL</sequence>
<dbReference type="GO" id="GO:0005634">
    <property type="term" value="C:nucleus"/>
    <property type="evidence" value="ECO:0007669"/>
    <property type="project" value="TreeGrafter"/>
</dbReference>
<keyword evidence="3" id="KW-0378">Hydrolase</keyword>
<dbReference type="PROSITE" id="PS51253">
    <property type="entry name" value="HTH_CENPB"/>
    <property type="match status" value="1"/>
</dbReference>
<evidence type="ECO:0000256" key="1">
    <source>
        <dbReference type="ARBA" id="ARBA00023125"/>
    </source>
</evidence>
<proteinExistence type="predicted"/>
<keyword evidence="3" id="KW-0255">Endonuclease</keyword>
<dbReference type="InterPro" id="IPR009057">
    <property type="entry name" value="Homeodomain-like_sf"/>
</dbReference>
<dbReference type="GO" id="GO:0003677">
    <property type="term" value="F:DNA binding"/>
    <property type="evidence" value="ECO:0007669"/>
    <property type="project" value="UniProtKB-KW"/>
</dbReference>
<dbReference type="OrthoDB" id="162969at2759"/>
<dbReference type="AlphaFoldDB" id="X8JA94"/>
<dbReference type="GO" id="GO:0004519">
    <property type="term" value="F:endonuclease activity"/>
    <property type="evidence" value="ECO:0007669"/>
    <property type="project" value="UniProtKB-KW"/>
</dbReference>
<dbReference type="EMBL" id="JATN01000319">
    <property type="protein sequence ID" value="EUC60935.1"/>
    <property type="molecule type" value="Genomic_DNA"/>
</dbReference>
<name>X8JA94_9AGAM</name>
<protein>
    <submittedName>
        <fullName evidence="3">DDE superfamily endonuclease</fullName>
    </submittedName>
</protein>
<dbReference type="Proteomes" id="UP000030108">
    <property type="component" value="Unassembled WGS sequence"/>
</dbReference>
<dbReference type="SMART" id="SM00674">
    <property type="entry name" value="CENPB"/>
    <property type="match status" value="1"/>
</dbReference>
<feature type="non-terminal residue" evidence="3">
    <location>
        <position position="432"/>
    </location>
</feature>
<dbReference type="Pfam" id="PF03221">
    <property type="entry name" value="HTH_Tnp_Tc5"/>
    <property type="match status" value="1"/>
</dbReference>